<feature type="domain" description="Reverse transcriptase Ty1/copia-type" evidence="1">
    <location>
        <begin position="2"/>
        <end position="71"/>
    </location>
</feature>
<dbReference type="PANTHER" id="PTHR11439">
    <property type="entry name" value="GAG-POL-RELATED RETROTRANSPOSON"/>
    <property type="match status" value="1"/>
</dbReference>
<dbReference type="Pfam" id="PF07727">
    <property type="entry name" value="RVT_2"/>
    <property type="match status" value="1"/>
</dbReference>
<evidence type="ECO:0000313" key="2">
    <source>
        <dbReference type="EMBL" id="KAJ8769255.1"/>
    </source>
</evidence>
<dbReference type="Proteomes" id="UP001159364">
    <property type="component" value="Linkage Group LG03"/>
</dbReference>
<protein>
    <recommendedName>
        <fullName evidence="1">Reverse transcriptase Ty1/copia-type domain-containing protein</fullName>
    </recommendedName>
</protein>
<evidence type="ECO:0000313" key="3">
    <source>
        <dbReference type="Proteomes" id="UP001159364"/>
    </source>
</evidence>
<proteinExistence type="predicted"/>
<sequence length="196" mass="22005">MTGDDKEEMARLKELLAQEFEIKELGRLQYFLGIEVARSKKGIFISQRKYILDLLGEIGMLGCKPAESPIESNHKLQVGNEAPVDKGIYQRLSAPGKGLLFSKHDHLRIEAFTDADWAGSLDDRRSTNSYCTLVGGNLVTWRSKKQSVVARSSAKKLVEELRLAGRDKLSLYCDNKAAISIAHNPVHDRKKHIEID</sequence>
<name>A0AAV8TQM9_9ROSI</name>
<evidence type="ECO:0000259" key="1">
    <source>
        <dbReference type="Pfam" id="PF07727"/>
    </source>
</evidence>
<dbReference type="PANTHER" id="PTHR11439:SF440">
    <property type="entry name" value="INTEGRASE CATALYTIC DOMAIN-CONTAINING PROTEIN"/>
    <property type="match status" value="1"/>
</dbReference>
<dbReference type="CDD" id="cd09272">
    <property type="entry name" value="RNase_HI_RT_Ty1"/>
    <property type="match status" value="1"/>
</dbReference>
<gene>
    <name evidence="2" type="ORF">K2173_001845</name>
</gene>
<accession>A0AAV8TQM9</accession>
<organism evidence="2 3">
    <name type="scientific">Erythroxylum novogranatense</name>
    <dbReference type="NCBI Taxonomy" id="1862640"/>
    <lineage>
        <taxon>Eukaryota</taxon>
        <taxon>Viridiplantae</taxon>
        <taxon>Streptophyta</taxon>
        <taxon>Embryophyta</taxon>
        <taxon>Tracheophyta</taxon>
        <taxon>Spermatophyta</taxon>
        <taxon>Magnoliopsida</taxon>
        <taxon>eudicotyledons</taxon>
        <taxon>Gunneridae</taxon>
        <taxon>Pentapetalae</taxon>
        <taxon>rosids</taxon>
        <taxon>fabids</taxon>
        <taxon>Malpighiales</taxon>
        <taxon>Erythroxylaceae</taxon>
        <taxon>Erythroxylum</taxon>
    </lineage>
</organism>
<keyword evidence="3" id="KW-1185">Reference proteome</keyword>
<dbReference type="AlphaFoldDB" id="A0AAV8TQM9"/>
<dbReference type="InterPro" id="IPR013103">
    <property type="entry name" value="RVT_2"/>
</dbReference>
<comment type="caution">
    <text evidence="2">The sequence shown here is derived from an EMBL/GenBank/DDBJ whole genome shotgun (WGS) entry which is preliminary data.</text>
</comment>
<dbReference type="EMBL" id="JAIWQS010000003">
    <property type="protein sequence ID" value="KAJ8769255.1"/>
    <property type="molecule type" value="Genomic_DNA"/>
</dbReference>
<reference evidence="2 3" key="1">
    <citation type="submission" date="2021-09" db="EMBL/GenBank/DDBJ databases">
        <title>Genomic insights and catalytic innovation underlie evolution of tropane alkaloids biosynthesis.</title>
        <authorList>
            <person name="Wang Y.-J."/>
            <person name="Tian T."/>
            <person name="Huang J.-P."/>
            <person name="Huang S.-X."/>
        </authorList>
    </citation>
    <scope>NUCLEOTIDE SEQUENCE [LARGE SCALE GENOMIC DNA]</scope>
    <source>
        <strain evidence="2">KIB-2018</strain>
        <tissue evidence="2">Leaf</tissue>
    </source>
</reference>